<name>A0ABX6M8C5_9BURK</name>
<dbReference type="EMBL" id="CP051684">
    <property type="protein sequence ID" value="QJD90577.1"/>
    <property type="molecule type" value="Genomic_DNA"/>
</dbReference>
<proteinExistence type="predicted"/>
<organism evidence="5 6">
    <name type="scientific">Duganella dendranthematis</name>
    <dbReference type="NCBI Taxonomy" id="2728021"/>
    <lineage>
        <taxon>Bacteria</taxon>
        <taxon>Pseudomonadati</taxon>
        <taxon>Pseudomonadota</taxon>
        <taxon>Betaproteobacteria</taxon>
        <taxon>Burkholderiales</taxon>
        <taxon>Oxalobacteraceae</taxon>
        <taxon>Telluria group</taxon>
        <taxon>Duganella</taxon>
    </lineage>
</organism>
<gene>
    <name evidence="5" type="ORF">HH213_11080</name>
</gene>
<dbReference type="PROSITE" id="PS01124">
    <property type="entry name" value="HTH_ARAC_FAMILY_2"/>
    <property type="match status" value="1"/>
</dbReference>
<dbReference type="InterPro" id="IPR009057">
    <property type="entry name" value="Homeodomain-like_sf"/>
</dbReference>
<keyword evidence="6" id="KW-1185">Reference proteome</keyword>
<sequence length="274" mass="30249">MMSLSLDQVLTQIDISFSTFRRMETTDRLAPAVLPGQTHFVAVLDGEGELAYGPGYTPVRAGQLLLLPGHETPASVPGVVLAHGLLSATLLDGRSLFEFFSLPHQLDAAGTELFTGAIPELLRESAYAGPGSAAIITCLARRLVTTLVRDAWSDDGQIVSACTATRQQRLGQIIDLFQKDPGREYTLDGLAGLAGMSRTVFHREFVTLHGCSPLTMLRGLRLKRAEELLRQTDMPIKTISSRMGYRSRSHFCKIFKDEYSIDPEQFRSLQKRPR</sequence>
<dbReference type="InterPro" id="IPR050204">
    <property type="entry name" value="AraC_XylS_family_regulators"/>
</dbReference>
<protein>
    <submittedName>
        <fullName evidence="5">Helix-turn-helix transcriptional regulator</fullName>
    </submittedName>
</protein>
<evidence type="ECO:0000313" key="5">
    <source>
        <dbReference type="EMBL" id="QJD90577.1"/>
    </source>
</evidence>
<dbReference type="SMART" id="SM00342">
    <property type="entry name" value="HTH_ARAC"/>
    <property type="match status" value="1"/>
</dbReference>
<dbReference type="SUPFAM" id="SSF46689">
    <property type="entry name" value="Homeodomain-like"/>
    <property type="match status" value="2"/>
</dbReference>
<dbReference type="InterPro" id="IPR018060">
    <property type="entry name" value="HTH_AraC"/>
</dbReference>
<dbReference type="RefSeq" id="WP_169112284.1">
    <property type="nucleotide sequence ID" value="NZ_CP051684.1"/>
</dbReference>
<keyword evidence="3" id="KW-0804">Transcription</keyword>
<dbReference type="PANTHER" id="PTHR46796">
    <property type="entry name" value="HTH-TYPE TRANSCRIPTIONAL ACTIVATOR RHAS-RELATED"/>
    <property type="match status" value="1"/>
</dbReference>
<feature type="domain" description="HTH araC/xylS-type" evidence="4">
    <location>
        <begin position="171"/>
        <end position="269"/>
    </location>
</feature>
<dbReference type="Proteomes" id="UP000503117">
    <property type="component" value="Chromosome"/>
</dbReference>
<evidence type="ECO:0000256" key="2">
    <source>
        <dbReference type="ARBA" id="ARBA00023125"/>
    </source>
</evidence>
<accession>A0ABX6M8C5</accession>
<reference evidence="5 6" key="1">
    <citation type="submission" date="2020-04" db="EMBL/GenBank/DDBJ databases">
        <title>Genome sequencing of novel species.</title>
        <authorList>
            <person name="Heo J."/>
            <person name="Kim S.-J."/>
            <person name="Kim J.-S."/>
            <person name="Hong S.-B."/>
            <person name="Kwon S.-W."/>
        </authorList>
    </citation>
    <scope>NUCLEOTIDE SEQUENCE [LARGE SCALE GENOMIC DNA]</scope>
    <source>
        <strain evidence="5 6">AF9R3</strain>
    </source>
</reference>
<evidence type="ECO:0000313" key="6">
    <source>
        <dbReference type="Proteomes" id="UP000503117"/>
    </source>
</evidence>
<keyword evidence="1" id="KW-0805">Transcription regulation</keyword>
<dbReference type="Pfam" id="PF12833">
    <property type="entry name" value="HTH_18"/>
    <property type="match status" value="1"/>
</dbReference>
<dbReference type="Gene3D" id="1.10.10.60">
    <property type="entry name" value="Homeodomain-like"/>
    <property type="match status" value="2"/>
</dbReference>
<evidence type="ECO:0000259" key="4">
    <source>
        <dbReference type="PROSITE" id="PS01124"/>
    </source>
</evidence>
<evidence type="ECO:0000256" key="3">
    <source>
        <dbReference type="ARBA" id="ARBA00023163"/>
    </source>
</evidence>
<evidence type="ECO:0000256" key="1">
    <source>
        <dbReference type="ARBA" id="ARBA00023015"/>
    </source>
</evidence>
<dbReference type="PANTHER" id="PTHR46796:SF13">
    <property type="entry name" value="HTH-TYPE TRANSCRIPTIONAL ACTIVATOR RHAS"/>
    <property type="match status" value="1"/>
</dbReference>
<keyword evidence="2" id="KW-0238">DNA-binding</keyword>